<dbReference type="GO" id="GO:0005829">
    <property type="term" value="C:cytosol"/>
    <property type="evidence" value="ECO:0007669"/>
    <property type="project" value="TreeGrafter"/>
</dbReference>
<dbReference type="GO" id="GO:0009691">
    <property type="term" value="P:cytokinin biosynthetic process"/>
    <property type="evidence" value="ECO:0007669"/>
    <property type="project" value="UniProtKB-UniRule"/>
</dbReference>
<evidence type="ECO:0000313" key="4">
    <source>
        <dbReference type="EMBL" id="MCP9290362.1"/>
    </source>
</evidence>
<keyword evidence="5" id="KW-1185">Reference proteome</keyword>
<dbReference type="EC" id="3.2.2.n1" evidence="3"/>
<comment type="similarity">
    <text evidence="2 3">Belongs to the LOG family.</text>
</comment>
<accession>A0A9X2L193</accession>
<dbReference type="GO" id="GO:0008714">
    <property type="term" value="F:AMP nucleosidase activity"/>
    <property type="evidence" value="ECO:0007669"/>
    <property type="project" value="UniProtKB-EC"/>
</dbReference>
<comment type="caution">
    <text evidence="4">The sequence shown here is derived from an EMBL/GenBank/DDBJ whole genome shotgun (WGS) entry which is preliminary data.</text>
</comment>
<dbReference type="NCBIfam" id="TIGR00730">
    <property type="entry name" value="Rossman fold protein, TIGR00730 family"/>
    <property type="match status" value="1"/>
</dbReference>
<dbReference type="RefSeq" id="WP_255132364.1">
    <property type="nucleotide sequence ID" value="NZ_JANDBC010000001.1"/>
</dbReference>
<dbReference type="PANTHER" id="PTHR31223">
    <property type="entry name" value="LOG FAMILY PROTEIN YJL055W"/>
    <property type="match status" value="1"/>
</dbReference>
<dbReference type="InterPro" id="IPR005269">
    <property type="entry name" value="LOG"/>
</dbReference>
<dbReference type="SUPFAM" id="SSF102405">
    <property type="entry name" value="MCP/YpsA-like"/>
    <property type="match status" value="1"/>
</dbReference>
<name>A0A9X2L193_9BACT</name>
<protein>
    <recommendedName>
        <fullName evidence="3">Cytokinin riboside 5'-monophosphate phosphoribohydrolase</fullName>
        <ecNumber evidence="3">3.2.2.n1</ecNumber>
    </recommendedName>
</protein>
<gene>
    <name evidence="4" type="ORF">NM125_02065</name>
</gene>
<proteinExistence type="inferred from homology"/>
<evidence type="ECO:0000256" key="1">
    <source>
        <dbReference type="ARBA" id="ARBA00000274"/>
    </source>
</evidence>
<reference evidence="4" key="1">
    <citation type="submission" date="2022-06" db="EMBL/GenBank/DDBJ databases">
        <title>Gracilimonas sp. CAU 1638 isolated from sea sediment.</title>
        <authorList>
            <person name="Kim W."/>
        </authorList>
    </citation>
    <scope>NUCLEOTIDE SEQUENCE</scope>
    <source>
        <strain evidence="4">CAU 1638</strain>
    </source>
</reference>
<dbReference type="InterPro" id="IPR031100">
    <property type="entry name" value="LOG_fam"/>
</dbReference>
<sequence length="184" mass="20824">MKKNVCVYCGSRESNNPRFPELAQQAGREIARRNWGVVYGGGKVGMMGKLADAALESGGDVFGVIPTKLKKLEVAHTELTDLHETQDMHTRKALMESLSDAFLILPGGFGTLDEFFEILTWRQLGIHDKPIYLLNAEGYFDGLVKFTENSIQYDFVRKSSLKLFKVCNEIDSCIEMLERFFEED</sequence>
<comment type="catalytic activity">
    <reaction evidence="1">
        <text>AMP + H2O = D-ribose 5-phosphate + adenine</text>
        <dbReference type="Rhea" id="RHEA:20129"/>
        <dbReference type="ChEBI" id="CHEBI:15377"/>
        <dbReference type="ChEBI" id="CHEBI:16708"/>
        <dbReference type="ChEBI" id="CHEBI:78346"/>
        <dbReference type="ChEBI" id="CHEBI:456215"/>
        <dbReference type="EC" id="3.2.2.4"/>
    </reaction>
</comment>
<dbReference type="Proteomes" id="UP001139125">
    <property type="component" value="Unassembled WGS sequence"/>
</dbReference>
<dbReference type="PANTHER" id="PTHR31223:SF70">
    <property type="entry name" value="LOG FAMILY PROTEIN YJL055W"/>
    <property type="match status" value="1"/>
</dbReference>
<keyword evidence="3" id="KW-0378">Hydrolase</keyword>
<evidence type="ECO:0000313" key="5">
    <source>
        <dbReference type="Proteomes" id="UP001139125"/>
    </source>
</evidence>
<evidence type="ECO:0000256" key="3">
    <source>
        <dbReference type="RuleBase" id="RU363015"/>
    </source>
</evidence>
<evidence type="ECO:0000256" key="2">
    <source>
        <dbReference type="ARBA" id="ARBA00006763"/>
    </source>
</evidence>
<dbReference type="EMBL" id="JANDBC010000001">
    <property type="protein sequence ID" value="MCP9290362.1"/>
    <property type="molecule type" value="Genomic_DNA"/>
</dbReference>
<dbReference type="Gene3D" id="3.40.50.450">
    <property type="match status" value="1"/>
</dbReference>
<organism evidence="4 5">
    <name type="scientific">Gracilimonas sediminicola</name>
    <dbReference type="NCBI Taxonomy" id="2952158"/>
    <lineage>
        <taxon>Bacteria</taxon>
        <taxon>Pseudomonadati</taxon>
        <taxon>Balneolota</taxon>
        <taxon>Balneolia</taxon>
        <taxon>Balneolales</taxon>
        <taxon>Balneolaceae</taxon>
        <taxon>Gracilimonas</taxon>
    </lineage>
</organism>
<dbReference type="Pfam" id="PF03641">
    <property type="entry name" value="Lysine_decarbox"/>
    <property type="match status" value="1"/>
</dbReference>
<dbReference type="AlphaFoldDB" id="A0A9X2L193"/>
<keyword evidence="3" id="KW-0203">Cytokinin biosynthesis</keyword>